<evidence type="ECO:0000259" key="7">
    <source>
        <dbReference type="Pfam" id="PF23559"/>
    </source>
</evidence>
<evidence type="ECO:0000313" key="9">
    <source>
        <dbReference type="Proteomes" id="UP000087171"/>
    </source>
</evidence>
<feature type="domain" description="Disease resistance protein winged helix" evidence="7">
    <location>
        <begin position="473"/>
        <end position="548"/>
    </location>
</feature>
<dbReference type="GO" id="GO:0043531">
    <property type="term" value="F:ADP binding"/>
    <property type="evidence" value="ECO:0007669"/>
    <property type="project" value="InterPro"/>
</dbReference>
<accession>A0A1S2XEC0</accession>
<dbReference type="Gene3D" id="1.20.5.4130">
    <property type="match status" value="1"/>
</dbReference>
<proteinExistence type="predicted"/>
<protein>
    <submittedName>
        <fullName evidence="10">Disease resistance protein At1g50180</fullName>
    </submittedName>
</protein>
<feature type="region of interest" description="Disordered" evidence="4">
    <location>
        <begin position="191"/>
        <end position="210"/>
    </location>
</feature>
<evidence type="ECO:0000259" key="5">
    <source>
        <dbReference type="Pfam" id="PF00931"/>
    </source>
</evidence>
<feature type="domain" description="Disease resistance R13L4/SHOC-2-like LRR" evidence="8">
    <location>
        <begin position="607"/>
        <end position="924"/>
    </location>
</feature>
<dbReference type="Gene3D" id="1.10.10.10">
    <property type="entry name" value="Winged helix-like DNA-binding domain superfamily/Winged helix DNA-binding domain"/>
    <property type="match status" value="1"/>
</dbReference>
<evidence type="ECO:0000259" key="8">
    <source>
        <dbReference type="Pfam" id="PF23598"/>
    </source>
</evidence>
<dbReference type="InterPro" id="IPR044974">
    <property type="entry name" value="Disease_R_plants"/>
</dbReference>
<evidence type="ECO:0000259" key="6">
    <source>
        <dbReference type="Pfam" id="PF18052"/>
    </source>
</evidence>
<keyword evidence="3" id="KW-0611">Plant defense</keyword>
<evidence type="ECO:0000256" key="2">
    <source>
        <dbReference type="ARBA" id="ARBA00022741"/>
    </source>
</evidence>
<dbReference type="GO" id="GO:0098542">
    <property type="term" value="P:defense response to other organism"/>
    <property type="evidence" value="ECO:0007669"/>
    <property type="project" value="TreeGrafter"/>
</dbReference>
<keyword evidence="1" id="KW-0677">Repeat</keyword>
<dbReference type="InterPro" id="IPR027417">
    <property type="entry name" value="P-loop_NTPase"/>
</dbReference>
<dbReference type="Gene3D" id="3.80.10.10">
    <property type="entry name" value="Ribonuclease Inhibitor"/>
    <property type="match status" value="1"/>
</dbReference>
<dbReference type="FunFam" id="1.10.10.10:FF:000322">
    <property type="entry name" value="Probable disease resistance protein At1g63360"/>
    <property type="match status" value="1"/>
</dbReference>
<dbReference type="SUPFAM" id="SSF52540">
    <property type="entry name" value="P-loop containing nucleoside triphosphate hydrolases"/>
    <property type="match status" value="1"/>
</dbReference>
<feature type="domain" description="NB-ARC" evidence="5">
    <location>
        <begin position="214"/>
        <end position="379"/>
    </location>
</feature>
<dbReference type="FunFam" id="3.40.50.300:FF:001091">
    <property type="entry name" value="Probable disease resistance protein At1g61300"/>
    <property type="match status" value="1"/>
</dbReference>
<dbReference type="InterPro" id="IPR042197">
    <property type="entry name" value="Apaf_helical"/>
</dbReference>
<name>A0A1S2XEC0_CICAR</name>
<dbReference type="PANTHER" id="PTHR23155">
    <property type="entry name" value="DISEASE RESISTANCE PROTEIN RP"/>
    <property type="match status" value="1"/>
</dbReference>
<reference evidence="9" key="1">
    <citation type="journal article" date="2013" name="Nat. Biotechnol.">
        <title>Draft genome sequence of chickpea (Cicer arietinum) provides a resource for trait improvement.</title>
        <authorList>
            <person name="Varshney R.K."/>
            <person name="Song C."/>
            <person name="Saxena R.K."/>
            <person name="Azam S."/>
            <person name="Yu S."/>
            <person name="Sharpe A.G."/>
            <person name="Cannon S."/>
            <person name="Baek J."/>
            <person name="Rosen B.D."/>
            <person name="Tar'an B."/>
            <person name="Millan T."/>
            <person name="Zhang X."/>
            <person name="Ramsay L.D."/>
            <person name="Iwata A."/>
            <person name="Wang Y."/>
            <person name="Nelson W."/>
            <person name="Farmer A.D."/>
            <person name="Gaur P.M."/>
            <person name="Soderlund C."/>
            <person name="Penmetsa R.V."/>
            <person name="Xu C."/>
            <person name="Bharti A.K."/>
            <person name="He W."/>
            <person name="Winter P."/>
            <person name="Zhao S."/>
            <person name="Hane J.K."/>
            <person name="Carrasquilla-Garcia N."/>
            <person name="Condie J.A."/>
            <person name="Upadhyaya H.D."/>
            <person name="Luo M.C."/>
            <person name="Thudi M."/>
            <person name="Gowda C.L."/>
            <person name="Singh N.P."/>
            <person name="Lichtenzveig J."/>
            <person name="Gali K.K."/>
            <person name="Rubio J."/>
            <person name="Nadarajan N."/>
            <person name="Dolezel J."/>
            <person name="Bansal K.C."/>
            <person name="Xu X."/>
            <person name="Edwards D."/>
            <person name="Zhang G."/>
            <person name="Kahl G."/>
            <person name="Gil J."/>
            <person name="Singh K.B."/>
            <person name="Datta S.K."/>
            <person name="Jackson S.A."/>
            <person name="Wang J."/>
            <person name="Cook D.R."/>
        </authorList>
    </citation>
    <scope>NUCLEOTIDE SEQUENCE [LARGE SCALE GENOMIC DNA]</scope>
    <source>
        <strain evidence="9">cv. CDC Frontier</strain>
    </source>
</reference>
<evidence type="ECO:0000256" key="3">
    <source>
        <dbReference type="ARBA" id="ARBA00022821"/>
    </source>
</evidence>
<evidence type="ECO:0000256" key="1">
    <source>
        <dbReference type="ARBA" id="ARBA00022737"/>
    </source>
</evidence>
<dbReference type="GeneID" id="101497121"/>
<sequence>MAKSIVDFTVQKISDLLIEEAVFLYGVRDKVKQLRTELRRMESYLQDADRKQDEDESLRNWISEIREAAYDSDDVIEAYALKGASRRMNMTSSLYSIKRCILIIKRLIEIHQVGSQVDEISSRITSLTRCLETFGIKSERGEASNSLHGRQKALRRSYSHVIEEDIIGVEDDVKILESCLINPVHVCEPVHSPPSTEPEKRVRLTSNSASPNTNQGYKVVAIWGMGGLGKTTLAKKVYHSTKVRHNFESLAWAYISQHCQARDVWEGILLKLTSPCKELREELVTMRDEEVAKMLYEVQVEKKCLVVLDDIWSVGTWNNLSPAFPTGRSLSVVGSKILLTTRNIDVALYMDPTCYLHELRCLDEDDSWELFQKKAFPKHNDYADSRVSTEMEKLGREMVGRCGGLPLAIIVLGGLLASKPTVYEWDTVRQNINSYLRKAKGKEQLLGVPEVLSFSYYELPYQLKPCFLHLAHFPENLEIQTKKLIRIWVAEGIISLVQNEGEGEEALEDVAQRYLTELVERCMIQVVEKSSTGRIRTVQMHNLMRDLCVSKAYQENFLEMINSWNVDETNRTSQARPIGKVRRIALYLDQDVDRFFPKHLKSHHHLRSILCYHEKTAKLSEWSLTKSVFKKCKLLRVLNLEGIQCQMGKLPKEIGHLIHLRFLSLRNTKIDELPTSIGNLKCLQTLDLLTGNSTVQIPNVIGKMEKLRHLYLPESCGNGIETWNLANLKNLQTLVNFPAEKCDVRDLIKLTNLRKLVIDDPNYGEIFKSSDVKFNHLESLFFVSSEDTSILEVFVGCPNLYKLHIEGPIVNFPQPNQISSKLAKLKLQGCGFVVDPMTTLEKLPNLRLLELQLDSFLGKEMVCSNKGFPQLRSLVVSDLSNLEEWKLEKGAMACLRKLEISNCTKLDVVPEGLRFVTSLKDLEIRSMFAAFKIKLEKGGDEHYKVQHVPSLVFHYCDY</sequence>
<dbReference type="InterPro" id="IPR038005">
    <property type="entry name" value="RX-like_CC"/>
</dbReference>
<dbReference type="OrthoDB" id="646178at2759"/>
<dbReference type="InterPro" id="IPR036388">
    <property type="entry name" value="WH-like_DNA-bd_sf"/>
</dbReference>
<dbReference type="InterPro" id="IPR055414">
    <property type="entry name" value="LRR_R13L4/SHOC2-like"/>
</dbReference>
<keyword evidence="2" id="KW-0547">Nucleotide-binding</keyword>
<organism evidence="9 10">
    <name type="scientific">Cicer arietinum</name>
    <name type="common">Chickpea</name>
    <name type="synonym">Garbanzo</name>
    <dbReference type="NCBI Taxonomy" id="3827"/>
    <lineage>
        <taxon>Eukaryota</taxon>
        <taxon>Viridiplantae</taxon>
        <taxon>Streptophyta</taxon>
        <taxon>Embryophyta</taxon>
        <taxon>Tracheophyta</taxon>
        <taxon>Spermatophyta</taxon>
        <taxon>Magnoliopsida</taxon>
        <taxon>eudicotyledons</taxon>
        <taxon>Gunneridae</taxon>
        <taxon>Pentapetalae</taxon>
        <taxon>rosids</taxon>
        <taxon>fabids</taxon>
        <taxon>Fabales</taxon>
        <taxon>Fabaceae</taxon>
        <taxon>Papilionoideae</taxon>
        <taxon>50 kb inversion clade</taxon>
        <taxon>NPAAA clade</taxon>
        <taxon>Hologalegina</taxon>
        <taxon>IRL clade</taxon>
        <taxon>Cicereae</taxon>
        <taxon>Cicer</taxon>
    </lineage>
</organism>
<dbReference type="PRINTS" id="PR00364">
    <property type="entry name" value="DISEASERSIST"/>
</dbReference>
<dbReference type="InterPro" id="IPR058922">
    <property type="entry name" value="WHD_DRP"/>
</dbReference>
<keyword evidence="9" id="KW-1185">Reference proteome</keyword>
<evidence type="ECO:0000313" key="10">
    <source>
        <dbReference type="RefSeq" id="XP_004488027.1"/>
    </source>
</evidence>
<dbReference type="InterPro" id="IPR002182">
    <property type="entry name" value="NB-ARC"/>
</dbReference>
<dbReference type="Pfam" id="PF23598">
    <property type="entry name" value="LRR_14"/>
    <property type="match status" value="1"/>
</dbReference>
<dbReference type="PANTHER" id="PTHR23155:SF1185">
    <property type="entry name" value="DISEASE RESISTANCE RPP8-LIKE PROTEIN 3-RELATED"/>
    <property type="match status" value="1"/>
</dbReference>
<dbReference type="Pfam" id="PF00931">
    <property type="entry name" value="NB-ARC"/>
    <property type="match status" value="1"/>
</dbReference>
<feature type="domain" description="Disease resistance N-terminal" evidence="6">
    <location>
        <begin position="5"/>
        <end position="88"/>
    </location>
</feature>
<dbReference type="Pfam" id="PF18052">
    <property type="entry name" value="Rx_N"/>
    <property type="match status" value="1"/>
</dbReference>
<dbReference type="InterPro" id="IPR041118">
    <property type="entry name" value="Rx_N"/>
</dbReference>
<dbReference type="Gene3D" id="1.10.8.430">
    <property type="entry name" value="Helical domain of apoptotic protease-activating factors"/>
    <property type="match status" value="1"/>
</dbReference>
<dbReference type="RefSeq" id="XP_004488027.1">
    <property type="nucleotide sequence ID" value="XM_004487970.3"/>
</dbReference>
<dbReference type="Proteomes" id="UP000087171">
    <property type="component" value="Chromosome Ca1"/>
</dbReference>
<gene>
    <name evidence="10" type="primary">LOC101497121</name>
</gene>
<reference evidence="10" key="2">
    <citation type="submission" date="2025-08" db="UniProtKB">
        <authorList>
            <consortium name="RefSeq"/>
        </authorList>
    </citation>
    <scope>IDENTIFICATION</scope>
    <source>
        <tissue evidence="10">Etiolated seedlings</tissue>
    </source>
</reference>
<evidence type="ECO:0000256" key="4">
    <source>
        <dbReference type="SAM" id="MobiDB-lite"/>
    </source>
</evidence>
<dbReference type="FunFam" id="1.10.8.430:FF:000003">
    <property type="entry name" value="Probable disease resistance protein At5g66910"/>
    <property type="match status" value="1"/>
</dbReference>
<dbReference type="Gene3D" id="3.40.50.300">
    <property type="entry name" value="P-loop containing nucleotide triphosphate hydrolases"/>
    <property type="match status" value="1"/>
</dbReference>
<dbReference type="PaxDb" id="3827-XP_004488027.1"/>
<dbReference type="InterPro" id="IPR032675">
    <property type="entry name" value="LRR_dom_sf"/>
</dbReference>
<dbReference type="AlphaFoldDB" id="A0A1S2XEC0"/>
<dbReference type="CDD" id="cd14798">
    <property type="entry name" value="RX-CC_like"/>
    <property type="match status" value="1"/>
</dbReference>
<dbReference type="eggNOG" id="KOG4658">
    <property type="taxonomic scope" value="Eukaryota"/>
</dbReference>
<dbReference type="Pfam" id="PF23559">
    <property type="entry name" value="WHD_DRP"/>
    <property type="match status" value="1"/>
</dbReference>
<dbReference type="KEGG" id="cam:101497121"/>
<dbReference type="SUPFAM" id="SSF52058">
    <property type="entry name" value="L domain-like"/>
    <property type="match status" value="1"/>
</dbReference>